<dbReference type="Proteomes" id="UP000247540">
    <property type="component" value="Unassembled WGS sequence"/>
</dbReference>
<dbReference type="EMBL" id="QJTC01000003">
    <property type="protein sequence ID" value="PYE79081.1"/>
    <property type="molecule type" value="Genomic_DNA"/>
</dbReference>
<evidence type="ECO:0000256" key="1">
    <source>
        <dbReference type="ARBA" id="ARBA00004459"/>
    </source>
</evidence>
<evidence type="ECO:0000256" key="5">
    <source>
        <dbReference type="ARBA" id="ARBA00022448"/>
    </source>
</evidence>
<dbReference type="OrthoDB" id="5296388at2"/>
<protein>
    <recommendedName>
        <fullName evidence="4">Outer-membrane lipoprotein LolB</fullName>
    </recommendedName>
</protein>
<evidence type="ECO:0000256" key="10">
    <source>
        <dbReference type="ARBA" id="ARBA00023186"/>
    </source>
</evidence>
<evidence type="ECO:0000256" key="8">
    <source>
        <dbReference type="ARBA" id="ARBA00023136"/>
    </source>
</evidence>
<comment type="similarity">
    <text evidence="2">Belongs to the LolB family.</text>
</comment>
<evidence type="ECO:0000256" key="7">
    <source>
        <dbReference type="ARBA" id="ARBA00022927"/>
    </source>
</evidence>
<keyword evidence="12 13" id="KW-0449">Lipoprotein</keyword>
<evidence type="ECO:0000256" key="3">
    <source>
        <dbReference type="ARBA" id="ARBA00011245"/>
    </source>
</evidence>
<evidence type="ECO:0000313" key="13">
    <source>
        <dbReference type="EMBL" id="PYE79081.1"/>
    </source>
</evidence>
<keyword evidence="8" id="KW-0472">Membrane</keyword>
<evidence type="ECO:0000313" key="14">
    <source>
        <dbReference type="Proteomes" id="UP000247540"/>
    </source>
</evidence>
<keyword evidence="14" id="KW-1185">Reference proteome</keyword>
<dbReference type="SUPFAM" id="SSF89392">
    <property type="entry name" value="Prokaryotic lipoproteins and lipoprotein localization factors"/>
    <property type="match status" value="1"/>
</dbReference>
<comment type="subunit">
    <text evidence="3">Monomer.</text>
</comment>
<comment type="caution">
    <text evidence="13">The sequence shown here is derived from an EMBL/GenBank/DDBJ whole genome shotgun (WGS) entry which is preliminary data.</text>
</comment>
<evidence type="ECO:0000256" key="6">
    <source>
        <dbReference type="ARBA" id="ARBA00022729"/>
    </source>
</evidence>
<keyword evidence="7" id="KW-0653">Protein transport</keyword>
<dbReference type="Pfam" id="PF03550">
    <property type="entry name" value="LolB"/>
    <property type="match status" value="1"/>
</dbReference>
<sequence length="124" mass="13162">MALQVEGRDTQSFAASFELQGNAAAGQLSLFTPLGGTVAVLEWAPGSATLRSGQDVRNFGSLDTLVAQVTGTPIPVAALFDWLAGTPSQVPGWTPDLRQREDGRITARRDAPLPAATLRIVFER</sequence>
<comment type="subcellular location">
    <subcellularLocation>
        <location evidence="1">Cell outer membrane</location>
        <topology evidence="1">Lipid-anchor</topology>
    </subcellularLocation>
</comment>
<dbReference type="AlphaFoldDB" id="A0A318SP97"/>
<gene>
    <name evidence="13" type="ORF">DFQ15_10369</name>
</gene>
<name>A0A318SP97_9BURK</name>
<organism evidence="13 14">
    <name type="scientific">Xylophilus ampelinus</name>
    <dbReference type="NCBI Taxonomy" id="54067"/>
    <lineage>
        <taxon>Bacteria</taxon>
        <taxon>Pseudomonadati</taxon>
        <taxon>Pseudomonadota</taxon>
        <taxon>Betaproteobacteria</taxon>
        <taxon>Burkholderiales</taxon>
        <taxon>Xylophilus</taxon>
    </lineage>
</organism>
<keyword evidence="9" id="KW-0564">Palmitate</keyword>
<evidence type="ECO:0000256" key="12">
    <source>
        <dbReference type="ARBA" id="ARBA00023288"/>
    </source>
</evidence>
<dbReference type="GO" id="GO:0015031">
    <property type="term" value="P:protein transport"/>
    <property type="evidence" value="ECO:0007669"/>
    <property type="project" value="UniProtKB-KW"/>
</dbReference>
<dbReference type="GO" id="GO:0009279">
    <property type="term" value="C:cell outer membrane"/>
    <property type="evidence" value="ECO:0007669"/>
    <property type="project" value="UniProtKB-SubCell"/>
</dbReference>
<keyword evidence="10" id="KW-0143">Chaperone</keyword>
<evidence type="ECO:0000256" key="4">
    <source>
        <dbReference type="ARBA" id="ARBA00016202"/>
    </source>
</evidence>
<evidence type="ECO:0000256" key="2">
    <source>
        <dbReference type="ARBA" id="ARBA00009696"/>
    </source>
</evidence>
<reference evidence="13 14" key="1">
    <citation type="submission" date="2018-06" db="EMBL/GenBank/DDBJ databases">
        <title>Genomic Encyclopedia of Type Strains, Phase III (KMG-III): the genomes of soil and plant-associated and newly described type strains.</title>
        <authorList>
            <person name="Whitman W."/>
        </authorList>
    </citation>
    <scope>NUCLEOTIDE SEQUENCE [LARGE SCALE GENOMIC DNA]</scope>
    <source>
        <strain evidence="13 14">CECT 7646</strain>
    </source>
</reference>
<dbReference type="InterPro" id="IPR029046">
    <property type="entry name" value="LolA/LolB/LppX"/>
</dbReference>
<keyword evidence="6" id="KW-0732">Signal</keyword>
<keyword evidence="11" id="KW-0998">Cell outer membrane</keyword>
<keyword evidence="5" id="KW-0813">Transport</keyword>
<evidence type="ECO:0000256" key="11">
    <source>
        <dbReference type="ARBA" id="ARBA00023237"/>
    </source>
</evidence>
<dbReference type="Gene3D" id="2.50.20.10">
    <property type="entry name" value="Lipoprotein localisation LolA/LolB/LppX"/>
    <property type="match status" value="1"/>
</dbReference>
<proteinExistence type="inferred from homology"/>
<dbReference type="InterPro" id="IPR004565">
    <property type="entry name" value="OM_lipoprot_LolB"/>
</dbReference>
<dbReference type="RefSeq" id="WP_158528997.1">
    <property type="nucleotide sequence ID" value="NZ_JAMOFZ010000003.1"/>
</dbReference>
<evidence type="ECO:0000256" key="9">
    <source>
        <dbReference type="ARBA" id="ARBA00023139"/>
    </source>
</evidence>
<accession>A0A318SP97</accession>